<dbReference type="GO" id="GO:0003968">
    <property type="term" value="F:RNA-directed RNA polymerase activity"/>
    <property type="evidence" value="ECO:0007669"/>
    <property type="project" value="UniProtKB-KW"/>
</dbReference>
<feature type="domain" description="RNA-directed RNA polymerase C-terminal" evidence="5">
    <location>
        <begin position="242"/>
        <end position="522"/>
    </location>
</feature>
<dbReference type="GO" id="GO:0003723">
    <property type="term" value="F:RNA binding"/>
    <property type="evidence" value="ECO:0007669"/>
    <property type="project" value="InterPro"/>
</dbReference>
<dbReference type="InterPro" id="IPR001205">
    <property type="entry name" value="RNA-dir_pol_C"/>
</dbReference>
<dbReference type="SUPFAM" id="SSF56672">
    <property type="entry name" value="DNA/RNA polymerases"/>
    <property type="match status" value="1"/>
</dbReference>
<dbReference type="InterPro" id="IPR043502">
    <property type="entry name" value="DNA/RNA_pol_sf"/>
</dbReference>
<name>A0A9C7GWH3_9VIRU</name>
<reference evidence="6" key="1">
    <citation type="submission" date="2022-11" db="EMBL/GenBank/DDBJ databases">
        <authorList>
            <person name="Mifsud CO J."/>
            <person name="Holmes C E."/>
            <person name="Gallagher V R."/>
            <person name="Geoghegan L J."/>
        </authorList>
    </citation>
    <scope>NUCLEOTIDE SEQUENCE</scope>
</reference>
<evidence type="ECO:0000256" key="1">
    <source>
        <dbReference type="ARBA" id="ARBA00022484"/>
    </source>
</evidence>
<organism evidence="6">
    <name type="scientific">Cannabis sativa partitivirus</name>
    <dbReference type="NCBI Taxonomy" id="2933143"/>
    <lineage>
        <taxon>Viruses</taxon>
        <taxon>Riboviria</taxon>
        <taxon>Orthornavirae</taxon>
        <taxon>Pisuviricota</taxon>
        <taxon>Duplopiviricetes</taxon>
        <taxon>Durnavirales</taxon>
        <taxon>Partitiviridae</taxon>
    </lineage>
</organism>
<proteinExistence type="predicted"/>
<keyword evidence="1 6" id="KW-0696">RNA-directed RNA polymerase</keyword>
<evidence type="ECO:0000256" key="4">
    <source>
        <dbReference type="ARBA" id="ARBA00022953"/>
    </source>
</evidence>
<evidence type="ECO:0000259" key="5">
    <source>
        <dbReference type="Pfam" id="PF00680"/>
    </source>
</evidence>
<keyword evidence="2" id="KW-0808">Transferase</keyword>
<evidence type="ECO:0000256" key="3">
    <source>
        <dbReference type="ARBA" id="ARBA00022695"/>
    </source>
</evidence>
<dbReference type="EMBL" id="OX380375">
    <property type="protein sequence ID" value="CAI5383860.1"/>
    <property type="molecule type" value="Genomic_RNA"/>
</dbReference>
<keyword evidence="3" id="KW-0548">Nucleotidyltransferase</keyword>
<evidence type="ECO:0000256" key="2">
    <source>
        <dbReference type="ARBA" id="ARBA00022679"/>
    </source>
</evidence>
<keyword evidence="4" id="KW-0693">Viral RNA replication</keyword>
<dbReference type="GO" id="GO:0006351">
    <property type="term" value="P:DNA-templated transcription"/>
    <property type="evidence" value="ECO:0007669"/>
    <property type="project" value="InterPro"/>
</dbReference>
<dbReference type="Pfam" id="PF00680">
    <property type="entry name" value="RdRP_1"/>
    <property type="match status" value="1"/>
</dbReference>
<protein>
    <submittedName>
        <fullName evidence="6">RNA-dependent RNA polymerase</fullName>
    </submittedName>
</protein>
<sequence length="616" mass="72521">MDYLVSAYNRITQWFNHPTNLEHVGNFTLPSGLLRVNDVAISNHKATLDHAFSKYLYSHEIELITKDYRRSDIDYDSILTDFFAGDVEPFEIPFDEHVENGLQCMADAFRPPRRCRPAHILDVQQGYPYKWNVNAEPPFSTDEYFLSKRKTFGEFIRLHEYEHIDKADFFRRHPNPESHDLLRTIVPPKFGYLKSMIFSWTRRWHHIIKSGFTESTGLQTTGYFYNRFIFPMLLHTKTAIVKKNDPNKMRTIWGASKPWIIAETMFYWEYIAWIKLNPGATPMLWGFETFTGGWFRLNHLLFCGFIKESFLTLDWLRFDKRAYFTLLRRIMYIAKSFLTFEEGYVPTHAVPYHPQWNQEKILNLERLWLWTLENLFEAPIILPDGRMFKRHFAGIPSGLFTTQLLDSWYNHTMLATILSALGFNPYQCIIKVQGDDSIIRLTVLIPPSEHIKFMEHLVKLANYYFNATINVKKSEIRNTLNGCEVLSYRNHNGYPHRDEITMLAQFYHTKARDPTPEITMAQAIGFAYASCGNHSRVLWVLEDIYNYYHDLGFTPNRAGLTLTFGDSPDLMVPEIPLDHFPTKQEIRNYLTFSNYCNEAQRARTWPRTLFISDPAE</sequence>
<accession>A0A9C7GWH3</accession>
<gene>
    <name evidence="6" type="primary">RNA-dependent RNA polymerase</name>
</gene>
<evidence type="ECO:0000313" key="6">
    <source>
        <dbReference type="EMBL" id="CAI5383860.1"/>
    </source>
</evidence>